<dbReference type="Pfam" id="PF00903">
    <property type="entry name" value="Glyoxalase"/>
    <property type="match status" value="1"/>
</dbReference>
<sequence length="188" mass="20378">MSATNPKFELRGINHLALVCADMRRTIDFYTGVLGMPLVKTLDLPAGLGQHFFFDCGGGNTVAFFWLADSPDAAPGIAAPKGRPDEGELASAVGSMNHVAFAVPPEQFDDYRSRLKAEGIAVSPVLNHDDSPAGVSRHVHPGTFVRSFYFQDPDGVLLEFACWTREFTDADVAHEPKTAADRRVRTGS</sequence>
<protein>
    <submittedName>
        <fullName evidence="2">Metallothiol transferase FosB</fullName>
        <ecNumber evidence="2">2.5.1.-</ecNumber>
    </submittedName>
</protein>
<evidence type="ECO:0000313" key="2">
    <source>
        <dbReference type="EMBL" id="AZG44216.1"/>
    </source>
</evidence>
<proteinExistence type="predicted"/>
<reference evidence="2 3" key="1">
    <citation type="submission" date="2018-11" db="EMBL/GenBank/DDBJ databases">
        <title>Gordonia insulae sp. nov., isolated from an island soil.</title>
        <authorList>
            <person name="Kim Y.S."/>
            <person name="Kim S.B."/>
        </authorList>
    </citation>
    <scope>NUCLEOTIDE SEQUENCE [LARGE SCALE GENOMIC DNA]</scope>
    <source>
        <strain evidence="2 3">MMS17-SY073</strain>
    </source>
</reference>
<organism evidence="2 3">
    <name type="scientific">Gordonia insulae</name>
    <dbReference type="NCBI Taxonomy" id="2420509"/>
    <lineage>
        <taxon>Bacteria</taxon>
        <taxon>Bacillati</taxon>
        <taxon>Actinomycetota</taxon>
        <taxon>Actinomycetes</taxon>
        <taxon>Mycobacteriales</taxon>
        <taxon>Gordoniaceae</taxon>
        <taxon>Gordonia</taxon>
    </lineage>
</organism>
<gene>
    <name evidence="2" type="primary">fosB_1</name>
    <name evidence="2" type="ORF">D7316_00796</name>
</gene>
<evidence type="ECO:0000313" key="3">
    <source>
        <dbReference type="Proteomes" id="UP000271469"/>
    </source>
</evidence>
<dbReference type="PANTHER" id="PTHR21366:SF31">
    <property type="entry name" value="METALLOTHIOL TRANSFERASE FOSB"/>
    <property type="match status" value="1"/>
</dbReference>
<dbReference type="InterPro" id="IPR029068">
    <property type="entry name" value="Glyas_Bleomycin-R_OHBP_Dase"/>
</dbReference>
<dbReference type="SUPFAM" id="SSF54593">
    <property type="entry name" value="Glyoxalase/Bleomycin resistance protein/Dihydroxybiphenyl dioxygenase"/>
    <property type="match status" value="1"/>
</dbReference>
<dbReference type="EMBL" id="CP033972">
    <property type="protein sequence ID" value="AZG44216.1"/>
    <property type="molecule type" value="Genomic_DNA"/>
</dbReference>
<dbReference type="Proteomes" id="UP000271469">
    <property type="component" value="Chromosome"/>
</dbReference>
<accession>A0A3G8JGM2</accession>
<dbReference type="AlphaFoldDB" id="A0A3G8JGM2"/>
<keyword evidence="2" id="KW-0808">Transferase</keyword>
<feature type="domain" description="VOC" evidence="1">
    <location>
        <begin position="12"/>
        <end position="163"/>
    </location>
</feature>
<dbReference type="Gene3D" id="3.10.180.10">
    <property type="entry name" value="2,3-Dihydroxybiphenyl 1,2-Dioxygenase, domain 1"/>
    <property type="match status" value="1"/>
</dbReference>
<dbReference type="GO" id="GO:0016740">
    <property type="term" value="F:transferase activity"/>
    <property type="evidence" value="ECO:0007669"/>
    <property type="project" value="UniProtKB-KW"/>
</dbReference>
<dbReference type="RefSeq" id="WP_124707130.1">
    <property type="nucleotide sequence ID" value="NZ_CP033972.1"/>
</dbReference>
<dbReference type="InterPro" id="IPR050383">
    <property type="entry name" value="GlyoxalaseI/FosfomycinResist"/>
</dbReference>
<keyword evidence="3" id="KW-1185">Reference proteome</keyword>
<dbReference type="PANTHER" id="PTHR21366">
    <property type="entry name" value="GLYOXALASE FAMILY PROTEIN"/>
    <property type="match status" value="1"/>
</dbReference>
<dbReference type="CDD" id="cd06587">
    <property type="entry name" value="VOC"/>
    <property type="match status" value="1"/>
</dbReference>
<dbReference type="InterPro" id="IPR037523">
    <property type="entry name" value="VOC_core"/>
</dbReference>
<dbReference type="KEGG" id="gom:D7316_00796"/>
<dbReference type="InterPro" id="IPR004360">
    <property type="entry name" value="Glyas_Fos-R_dOase_dom"/>
</dbReference>
<evidence type="ECO:0000259" key="1">
    <source>
        <dbReference type="PROSITE" id="PS51819"/>
    </source>
</evidence>
<dbReference type="EC" id="2.5.1.-" evidence="2"/>
<dbReference type="OrthoDB" id="5242400at2"/>
<dbReference type="PROSITE" id="PS51819">
    <property type="entry name" value="VOC"/>
    <property type="match status" value="1"/>
</dbReference>
<name>A0A3G8JGM2_9ACTN</name>